<dbReference type="Proteomes" id="UP000335538">
    <property type="component" value="Unassembled WGS sequence"/>
</dbReference>
<sequence length="76" mass="8361">MLPVLGREVVEGEQIVAVLLEYLSGLRIFGLVARNELVEGRDGLGTRGRIPDLAKPRFGFAMLRLRQGIVSTPTEI</sequence>
<evidence type="ECO:0000313" key="2">
    <source>
        <dbReference type="Proteomes" id="UP000335538"/>
    </source>
</evidence>
<proteinExistence type="predicted"/>
<dbReference type="EMBL" id="CABPSR010000073">
    <property type="protein sequence ID" value="VVE86031.1"/>
    <property type="molecule type" value="Genomic_DNA"/>
</dbReference>
<dbReference type="AlphaFoldDB" id="A0A5E5BIH2"/>
<evidence type="ECO:0000313" key="1">
    <source>
        <dbReference type="EMBL" id="VVE86031.1"/>
    </source>
</evidence>
<protein>
    <submittedName>
        <fullName evidence="1">Uncharacterized protein</fullName>
    </submittedName>
</protein>
<accession>A0A5E5BIH2</accession>
<reference evidence="1 2" key="1">
    <citation type="submission" date="2019-08" db="EMBL/GenBank/DDBJ databases">
        <authorList>
            <person name="Peeters C."/>
        </authorList>
    </citation>
    <scope>NUCLEOTIDE SEQUENCE [LARGE SCALE GENOMIC DNA]</scope>
    <source>
        <strain evidence="1 2">LMG 31121</strain>
    </source>
</reference>
<organism evidence="1 2">
    <name type="scientific">Pandoraea sputorum</name>
    <dbReference type="NCBI Taxonomy" id="93222"/>
    <lineage>
        <taxon>Bacteria</taxon>
        <taxon>Pseudomonadati</taxon>
        <taxon>Pseudomonadota</taxon>
        <taxon>Betaproteobacteria</taxon>
        <taxon>Burkholderiales</taxon>
        <taxon>Burkholderiaceae</taxon>
        <taxon>Pandoraea</taxon>
    </lineage>
</organism>
<gene>
    <name evidence="1" type="ORF">PSP31121_05670</name>
</gene>
<name>A0A5E5BIH2_9BURK</name>